<dbReference type="CDD" id="cd01131">
    <property type="entry name" value="PilT"/>
    <property type="match status" value="1"/>
</dbReference>
<proteinExistence type="inferred from homology"/>
<dbReference type="AlphaFoldDB" id="A0A0G1YWM3"/>
<dbReference type="GO" id="GO:0005524">
    <property type="term" value="F:ATP binding"/>
    <property type="evidence" value="ECO:0007669"/>
    <property type="project" value="InterPro"/>
</dbReference>
<dbReference type="Proteomes" id="UP000034789">
    <property type="component" value="Unassembled WGS sequence"/>
</dbReference>
<evidence type="ECO:0000259" key="2">
    <source>
        <dbReference type="Pfam" id="PF00437"/>
    </source>
</evidence>
<protein>
    <submittedName>
        <fullName evidence="3">Type IV pilus assembly protein PilT</fullName>
    </submittedName>
</protein>
<dbReference type="NCBIfam" id="TIGR01420">
    <property type="entry name" value="pilT_fam"/>
    <property type="match status" value="1"/>
</dbReference>
<accession>A0A0G1YWM3</accession>
<dbReference type="Gene3D" id="3.40.50.300">
    <property type="entry name" value="P-loop containing nucleotide triphosphate hydrolases"/>
    <property type="match status" value="1"/>
</dbReference>
<evidence type="ECO:0000256" key="1">
    <source>
        <dbReference type="ARBA" id="ARBA00006611"/>
    </source>
</evidence>
<dbReference type="PATRIC" id="fig|1618672.3.peg.171"/>
<dbReference type="InterPro" id="IPR050921">
    <property type="entry name" value="T4SS_GSP_E_ATPase"/>
</dbReference>
<dbReference type="PANTHER" id="PTHR30486">
    <property type="entry name" value="TWITCHING MOTILITY PROTEIN PILT"/>
    <property type="match status" value="1"/>
</dbReference>
<gene>
    <name evidence="3" type="ORF">UY98_C0008G0006</name>
</gene>
<dbReference type="Gene3D" id="3.30.450.90">
    <property type="match status" value="1"/>
</dbReference>
<sequence>MAIDYGSTLKKYVNVLSHEGGSDLHLSAGAHPTIRVAGALSPMLKEPVLAPEDTLGFVKLLLSPEQEKRFLAEQEVDFAYESEEKVRFRGNAFFQRGSIAIALRLISRNIRSVQELNLPDVLTTFARKSQGFFLVVGPVGQGKTTTLAALIELINTERMEHIVTIEDPIEYIFEPKQSLIDQREVRIDTKNFEAALLSAFRQDIDVLLVGEMRGPETMSAAVTAAETGHLVFSTMHTNDAAQTVDRIIDTFPASQQDQIRLQLAASMAGIFSQRLVPRISGGLIPACELLINNKAVANLIREKRTHEIPTVIETGSSEGMIDMNRSLAELVSRGEITVESAYQFSLNPNVLQKLL</sequence>
<dbReference type="PANTHER" id="PTHR30486:SF16">
    <property type="entry name" value="TWITCHING MOTILITY PROTEIN PILT"/>
    <property type="match status" value="1"/>
</dbReference>
<dbReference type="EMBL" id="LCSD01000008">
    <property type="protein sequence ID" value="KKW47631.1"/>
    <property type="molecule type" value="Genomic_DNA"/>
</dbReference>
<comment type="caution">
    <text evidence="3">The sequence shown here is derived from an EMBL/GenBank/DDBJ whole genome shotgun (WGS) entry which is preliminary data.</text>
</comment>
<dbReference type="InterPro" id="IPR027417">
    <property type="entry name" value="P-loop_NTPase"/>
</dbReference>
<reference evidence="3 4" key="1">
    <citation type="journal article" date="2015" name="Nature">
        <title>rRNA introns, odd ribosomes, and small enigmatic genomes across a large radiation of phyla.</title>
        <authorList>
            <person name="Brown C.T."/>
            <person name="Hug L.A."/>
            <person name="Thomas B.C."/>
            <person name="Sharon I."/>
            <person name="Castelle C.J."/>
            <person name="Singh A."/>
            <person name="Wilkins M.J."/>
            <person name="Williams K.H."/>
            <person name="Banfield J.F."/>
        </authorList>
    </citation>
    <scope>NUCLEOTIDE SEQUENCE [LARGE SCALE GENOMIC DNA]</scope>
</reference>
<dbReference type="SUPFAM" id="SSF52540">
    <property type="entry name" value="P-loop containing nucleoside triphosphate hydrolases"/>
    <property type="match status" value="1"/>
</dbReference>
<evidence type="ECO:0000313" key="3">
    <source>
        <dbReference type="EMBL" id="KKW47631.1"/>
    </source>
</evidence>
<dbReference type="GO" id="GO:0016887">
    <property type="term" value="F:ATP hydrolysis activity"/>
    <property type="evidence" value="ECO:0007669"/>
    <property type="project" value="InterPro"/>
</dbReference>
<dbReference type="InterPro" id="IPR006321">
    <property type="entry name" value="PilT/PilU"/>
</dbReference>
<feature type="domain" description="Bacterial type II secretion system protein E" evidence="2">
    <location>
        <begin position="12"/>
        <end position="289"/>
    </location>
</feature>
<dbReference type="Pfam" id="PF00437">
    <property type="entry name" value="T2SSE"/>
    <property type="match status" value="1"/>
</dbReference>
<name>A0A0G1YWM3_9BACT</name>
<evidence type="ECO:0000313" key="4">
    <source>
        <dbReference type="Proteomes" id="UP000034789"/>
    </source>
</evidence>
<dbReference type="InterPro" id="IPR001482">
    <property type="entry name" value="T2SS/T4SS_dom"/>
</dbReference>
<comment type="similarity">
    <text evidence="1">Belongs to the GSP E family.</text>
</comment>
<organism evidence="3 4">
    <name type="scientific">Candidatus Kaiserbacteria bacterium GW2011_GWA2_58_9</name>
    <dbReference type="NCBI Taxonomy" id="1618672"/>
    <lineage>
        <taxon>Bacteria</taxon>
        <taxon>Candidatus Kaiseribacteriota</taxon>
    </lineage>
</organism>